<accession>A0A317WCD4</accession>
<dbReference type="VEuPathDB" id="FungiDB:BO70DRAFT_396020"/>
<reference evidence="1 2" key="1">
    <citation type="submission" date="2016-12" db="EMBL/GenBank/DDBJ databases">
        <title>The genomes of Aspergillus section Nigri reveals drivers in fungal speciation.</title>
        <authorList>
            <consortium name="DOE Joint Genome Institute"/>
            <person name="Vesth T.C."/>
            <person name="Nybo J."/>
            <person name="Theobald S."/>
            <person name="Brandl J."/>
            <person name="Frisvad J.C."/>
            <person name="Nielsen K.F."/>
            <person name="Lyhne E.K."/>
            <person name="Kogle M.E."/>
            <person name="Kuo A."/>
            <person name="Riley R."/>
            <person name="Clum A."/>
            <person name="Nolan M."/>
            <person name="Lipzen A."/>
            <person name="Salamov A."/>
            <person name="Henrissat B."/>
            <person name="Wiebenga A."/>
            <person name="De Vries R.P."/>
            <person name="Grigoriev I.V."/>
            <person name="Mortensen U.H."/>
            <person name="Andersen M.R."/>
            <person name="Baker S.E."/>
        </authorList>
    </citation>
    <scope>NUCLEOTIDE SEQUENCE [LARGE SCALE GENOMIC DNA]</scope>
    <source>
        <strain evidence="1 2">CBS 117.55</strain>
    </source>
</reference>
<comment type="caution">
    <text evidence="1">The sequence shown here is derived from an EMBL/GenBank/DDBJ whole genome shotgun (WGS) entry which is preliminary data.</text>
</comment>
<evidence type="ECO:0000313" key="1">
    <source>
        <dbReference type="EMBL" id="PWY83595.1"/>
    </source>
</evidence>
<dbReference type="Proteomes" id="UP000247233">
    <property type="component" value="Unassembled WGS sequence"/>
</dbReference>
<dbReference type="GeneID" id="37068820"/>
<dbReference type="SUPFAM" id="SSF50475">
    <property type="entry name" value="FMN-binding split barrel"/>
    <property type="match status" value="1"/>
</dbReference>
<dbReference type="InterPro" id="IPR007396">
    <property type="entry name" value="TR_PAI2-type"/>
</dbReference>
<dbReference type="OrthoDB" id="39175at2759"/>
<dbReference type="STRING" id="1448321.A0A317WCD4"/>
<keyword evidence="2" id="KW-1185">Reference proteome</keyword>
<dbReference type="PANTHER" id="PTHR35802">
    <property type="entry name" value="PROTEASE SYNTHASE AND SPORULATION PROTEIN PAI 2"/>
    <property type="match status" value="1"/>
</dbReference>
<dbReference type="AlphaFoldDB" id="A0A317WCD4"/>
<sequence>MFFGSAHTENDTEVLLQFIQENPLGMLITGMDCSSQDFLQCTHVPFVLDLPNTSANQSPTPKLRAHIAKQNPQVKAILESANNSPSETISLNRDVLVVFNGRHDHYVTPKFYTETKPDTGKVVPTWNYSAVQIYGKLSMYYDSKTPEAGAFLAKQMHDLSEQCETRIMGITGGDRPEPWKVKDAPERYLEIMQRNVVGIKIEIGKIEGKFKMSQEMRLGDRNGVVKGFADLGGETGQAISALVQEQETIPELAGNQKLAIQTEPDVPGIGSIDIIKSLQITERDVFYSTYWEDNCLTALHPVFHSVTLLTADHPILNDAILALSSCNIARLHSERREPSTELTGRLSPSLVHQTRSHLYYSSAIRKLAAMQPLDYSQNSTVVLTVLVLFAHLEQAMGNFKGFYCHVQGTMDLLEWHDSVGDMAIKSLLTSWMQIRYVVWWARAYFSSLDIHLRLPSIHLPLSLAGVRGPQTLHERRVKVLSIMCESHRLNFKTVLRHFRDLGSTKERVDESDESDADCTTLLHQEAARLDEWIRHLPPSEEPLYRHNDMGRPTISFQSHDAALNYAYYVVARIMQCTGFLRLICDPSSPNTEQECHEEELWVQTLLQVAQGSNMQTSLSRNSYTIGFSGLLLAGILRCRSLPLGLEIQNWLQRLMDLQPTEEGAFPVYQTLSVVKAVNRLRMVGRDVAAVTQPVDDGGGSPKVTVYNSQSISSLFFYGKYRKDNAYFQECITLGD</sequence>
<dbReference type="Pfam" id="PF04299">
    <property type="entry name" value="FMN_bind_2"/>
    <property type="match status" value="1"/>
</dbReference>
<gene>
    <name evidence="1" type="ORF">BO70DRAFT_396020</name>
</gene>
<dbReference type="Gene3D" id="2.30.110.10">
    <property type="entry name" value="Electron Transport, Fmn-binding Protein, Chain A"/>
    <property type="match status" value="1"/>
</dbReference>
<evidence type="ECO:0000313" key="2">
    <source>
        <dbReference type="Proteomes" id="UP000247233"/>
    </source>
</evidence>
<dbReference type="EMBL" id="MSFL01000010">
    <property type="protein sequence ID" value="PWY83595.1"/>
    <property type="molecule type" value="Genomic_DNA"/>
</dbReference>
<evidence type="ECO:0008006" key="3">
    <source>
        <dbReference type="Google" id="ProtNLM"/>
    </source>
</evidence>
<organism evidence="1 2">
    <name type="scientific">Aspergillus heteromorphus CBS 117.55</name>
    <dbReference type="NCBI Taxonomy" id="1448321"/>
    <lineage>
        <taxon>Eukaryota</taxon>
        <taxon>Fungi</taxon>
        <taxon>Dikarya</taxon>
        <taxon>Ascomycota</taxon>
        <taxon>Pezizomycotina</taxon>
        <taxon>Eurotiomycetes</taxon>
        <taxon>Eurotiomycetidae</taxon>
        <taxon>Eurotiales</taxon>
        <taxon>Aspergillaceae</taxon>
        <taxon>Aspergillus</taxon>
        <taxon>Aspergillus subgen. Circumdati</taxon>
    </lineage>
</organism>
<name>A0A317WCD4_9EURO</name>
<proteinExistence type="predicted"/>
<dbReference type="InterPro" id="IPR012349">
    <property type="entry name" value="Split_barrel_FMN-bd"/>
</dbReference>
<protein>
    <recommendedName>
        <fullName evidence="3">Transcriptional regulator</fullName>
    </recommendedName>
</protein>
<dbReference type="PANTHER" id="PTHR35802:SF1">
    <property type="entry name" value="PROTEASE SYNTHASE AND SPORULATION PROTEIN PAI 2"/>
    <property type="match status" value="1"/>
</dbReference>
<dbReference type="RefSeq" id="XP_025400038.1">
    <property type="nucleotide sequence ID" value="XM_025546583.1"/>
</dbReference>